<dbReference type="EMBL" id="JAGGLU010000005">
    <property type="protein sequence ID" value="MBP2057907.1"/>
    <property type="molecule type" value="Genomic_DNA"/>
</dbReference>
<reference evidence="2 3" key="1">
    <citation type="submission" date="2021-03" db="EMBL/GenBank/DDBJ databases">
        <title>Genomic Encyclopedia of Type Strains, Phase IV (KMG-IV): sequencing the most valuable type-strain genomes for metagenomic binning, comparative biology and taxonomic classification.</title>
        <authorList>
            <person name="Goeker M."/>
        </authorList>
    </citation>
    <scope>NUCLEOTIDE SEQUENCE [LARGE SCALE GENOMIC DNA]</scope>
    <source>
        <strain evidence="2 3">DSM 101872</strain>
    </source>
</reference>
<organism evidence="2 3">
    <name type="scientific">Lactobacillus colini</name>
    <dbReference type="NCBI Taxonomy" id="1819254"/>
    <lineage>
        <taxon>Bacteria</taxon>
        <taxon>Bacillati</taxon>
        <taxon>Bacillota</taxon>
        <taxon>Bacilli</taxon>
        <taxon>Lactobacillales</taxon>
        <taxon>Lactobacillaceae</taxon>
        <taxon>Lactobacillus</taxon>
    </lineage>
</organism>
<evidence type="ECO:0000313" key="3">
    <source>
        <dbReference type="Proteomes" id="UP001519292"/>
    </source>
</evidence>
<name>A0ABS4MDZ9_9LACO</name>
<proteinExistence type="predicted"/>
<gene>
    <name evidence="2" type="ORF">J2Z60_001082</name>
</gene>
<feature type="coiled-coil region" evidence="1">
    <location>
        <begin position="407"/>
        <end position="434"/>
    </location>
</feature>
<protein>
    <submittedName>
        <fullName evidence="2">Uncharacterized protein</fullName>
    </submittedName>
</protein>
<dbReference type="Proteomes" id="UP001519292">
    <property type="component" value="Unassembled WGS sequence"/>
</dbReference>
<keyword evidence="1" id="KW-0175">Coiled coil</keyword>
<sequence>MEKFNKTVVTNVGRQQLASIAGGQGKLTYTKAALFTQNVNDLSQDEILNLTSLSGNQLETNIQVIKVNTNNITVSASFNNSTLSQDINFDSIGWYASTTVDSDEKLFAITPSFTAQTLVAGSNSKSTASFDINLNIGLSQSVDVVIQPQEAGFIDQSKLQAALSELKSSGLINNGDEAVDKEDLAKRFTTSILYINGENTLNVPSGFSNHGQLLSIGSNDTAHDAVHILYDTQNNKEYIQTFDSAANKWSKWTTSTDIFYTKDEINKKFDSINDIVGPQLDTTKAEINKSIINTNQKIDNLANIDIKAIKDKLSKLDGDIDYEGINADLITDTGVYYVNPKGAQHYASDSSSVLVVQSTNNGKNVVQWQIDGGFHVRYKSDGAWTDWAQFTTYDQFDYLNSAISGLEDKVQGNKTDIESKLENAKQALQKAIALKPDSSNTYTKGEVDNLVNPKVIDAPTDINKFTTNGTYKMRNPNNTNTPPWIHDHRGQLINYNYDGNAKTQIWLPVGTGATGGDLAYRYWEGSNAPDWIRLSTYQELQTVQRDLQSKIDIRRPIYYGNNGEDILSFNSPQIRIYTNATNIKNLPPMNRSNYFYVEYFISAWGQVVLHDQDSYLWINSKNGDYWTGWRKVVVSNDLGNLNGDNTYNNPNFNNLTTSGNYYISNPTTANNAPTTNWGNLIVAKGQLQRIQQIYFEDGTNNSMFIRMYYNNSHTAWSPWHRVLADYDFNNLQNQINGKASNQAVTNAQNTANNANANANNRLSKIGTDNMAPTAFINWISNIANGNRGNLGGIGWYGATDWVKIYGAQTGPDNLDLVFELGDDNSNSIVYRWNGAEKARITSSGQFTGTIDWNHVNGRPGNIANTGQISDLQNQINQIRSTMPVVQKFSDINQAKNWSNAGGSQLRIALIN</sequence>
<keyword evidence="3" id="KW-1185">Reference proteome</keyword>
<accession>A0ABS4MDZ9</accession>
<evidence type="ECO:0000313" key="2">
    <source>
        <dbReference type="EMBL" id="MBP2057907.1"/>
    </source>
</evidence>
<dbReference type="RefSeq" id="WP_209686652.1">
    <property type="nucleotide sequence ID" value="NZ_JAGGLU010000005.1"/>
</dbReference>
<evidence type="ECO:0000256" key="1">
    <source>
        <dbReference type="SAM" id="Coils"/>
    </source>
</evidence>
<dbReference type="CDD" id="cd19958">
    <property type="entry name" value="pyocin_knob"/>
    <property type="match status" value="2"/>
</dbReference>
<comment type="caution">
    <text evidence="2">The sequence shown here is derived from an EMBL/GenBank/DDBJ whole genome shotgun (WGS) entry which is preliminary data.</text>
</comment>